<reference evidence="1" key="2">
    <citation type="journal article" date="2015" name="Fish Shellfish Immunol.">
        <title>Early steps in the European eel (Anguilla anguilla)-Vibrio vulnificus interaction in the gills: Role of the RtxA13 toxin.</title>
        <authorList>
            <person name="Callol A."/>
            <person name="Pajuelo D."/>
            <person name="Ebbesson L."/>
            <person name="Teles M."/>
            <person name="MacKenzie S."/>
            <person name="Amaro C."/>
        </authorList>
    </citation>
    <scope>NUCLEOTIDE SEQUENCE</scope>
</reference>
<dbReference type="AlphaFoldDB" id="A0A0E9XCW2"/>
<dbReference type="EMBL" id="GBXM01008892">
    <property type="protein sequence ID" value="JAH99685.1"/>
    <property type="molecule type" value="Transcribed_RNA"/>
</dbReference>
<evidence type="ECO:0000313" key="1">
    <source>
        <dbReference type="EMBL" id="JAH99685.1"/>
    </source>
</evidence>
<proteinExistence type="predicted"/>
<reference evidence="1" key="1">
    <citation type="submission" date="2014-11" db="EMBL/GenBank/DDBJ databases">
        <authorList>
            <person name="Amaro Gonzalez C."/>
        </authorList>
    </citation>
    <scope>NUCLEOTIDE SEQUENCE</scope>
</reference>
<organism evidence="1">
    <name type="scientific">Anguilla anguilla</name>
    <name type="common">European freshwater eel</name>
    <name type="synonym">Muraena anguilla</name>
    <dbReference type="NCBI Taxonomy" id="7936"/>
    <lineage>
        <taxon>Eukaryota</taxon>
        <taxon>Metazoa</taxon>
        <taxon>Chordata</taxon>
        <taxon>Craniata</taxon>
        <taxon>Vertebrata</taxon>
        <taxon>Euteleostomi</taxon>
        <taxon>Actinopterygii</taxon>
        <taxon>Neopterygii</taxon>
        <taxon>Teleostei</taxon>
        <taxon>Anguilliformes</taxon>
        <taxon>Anguillidae</taxon>
        <taxon>Anguilla</taxon>
    </lineage>
</organism>
<name>A0A0E9XCW2_ANGAN</name>
<accession>A0A0E9XCW2</accession>
<sequence length="23" mass="2825">MGTMLQYQHCRKYPTFTLLMQFS</sequence>
<protein>
    <submittedName>
        <fullName evidence="1">Uncharacterized protein</fullName>
    </submittedName>
</protein>